<accession>A0A7G1NZZ2</accession>
<dbReference type="GO" id="GO:0043565">
    <property type="term" value="F:sequence-specific DNA binding"/>
    <property type="evidence" value="ECO:0007669"/>
    <property type="project" value="InterPro"/>
</dbReference>
<dbReference type="KEGG" id="sgm:GCM10017557_20690"/>
<proteinExistence type="predicted"/>
<gene>
    <name evidence="5" type="ORF">GCM10017557_20690</name>
</gene>
<dbReference type="PANTHER" id="PTHR43280:SF31">
    <property type="entry name" value="TRANSCRIPTIONAL REGULATORY PROTEIN"/>
    <property type="match status" value="1"/>
</dbReference>
<evidence type="ECO:0000256" key="3">
    <source>
        <dbReference type="ARBA" id="ARBA00023163"/>
    </source>
</evidence>
<dbReference type="AlphaFoldDB" id="A0A7G1NZZ2"/>
<feature type="domain" description="HTH araC/xylS-type" evidence="4">
    <location>
        <begin position="98"/>
        <end position="199"/>
    </location>
</feature>
<name>A0A7G1NZZ2_9ACTN</name>
<dbReference type="EMBL" id="AP023440">
    <property type="protein sequence ID" value="BCL27210.1"/>
    <property type="molecule type" value="Genomic_DNA"/>
</dbReference>
<keyword evidence="2" id="KW-0238">DNA-binding</keyword>
<dbReference type="OrthoDB" id="9799345at2"/>
<sequence length="206" mass="22910">MDRMSTTEVTEGERLAFGGEGVTRFRVLYDCGVVCGARTPAGRLLILRFPCSLLPLSPGEGTARASLSAFDVPTEAPADAPDTRNTVPPRTRQRALAARIHTFIRDNLGDAHLTPYAIASAHHISLRYLHKLFHEDGHTVAGWIREHRLEQCRRDLGDPRLAARPVHAIASRWGFTSPSHFSHAFRSAYGISPSQFRRQRARVHAD</sequence>
<dbReference type="PANTHER" id="PTHR43280">
    <property type="entry name" value="ARAC-FAMILY TRANSCRIPTIONAL REGULATOR"/>
    <property type="match status" value="1"/>
</dbReference>
<evidence type="ECO:0000259" key="4">
    <source>
        <dbReference type="PROSITE" id="PS01124"/>
    </source>
</evidence>
<keyword evidence="6" id="KW-1185">Reference proteome</keyword>
<dbReference type="SMART" id="SM00342">
    <property type="entry name" value="HTH_ARAC"/>
    <property type="match status" value="1"/>
</dbReference>
<dbReference type="GO" id="GO:0003700">
    <property type="term" value="F:DNA-binding transcription factor activity"/>
    <property type="evidence" value="ECO:0007669"/>
    <property type="project" value="InterPro"/>
</dbReference>
<dbReference type="InterPro" id="IPR020449">
    <property type="entry name" value="Tscrpt_reg_AraC-type_HTH"/>
</dbReference>
<evidence type="ECO:0000256" key="1">
    <source>
        <dbReference type="ARBA" id="ARBA00023015"/>
    </source>
</evidence>
<dbReference type="Pfam" id="PF12833">
    <property type="entry name" value="HTH_18"/>
    <property type="match status" value="1"/>
</dbReference>
<protein>
    <recommendedName>
        <fullName evidence="4">HTH araC/xylS-type domain-containing protein</fullName>
    </recommendedName>
</protein>
<organism evidence="5 6">
    <name type="scientific">Streptomyces aurantiacus</name>
    <dbReference type="NCBI Taxonomy" id="47760"/>
    <lineage>
        <taxon>Bacteria</taxon>
        <taxon>Bacillati</taxon>
        <taxon>Actinomycetota</taxon>
        <taxon>Actinomycetes</taxon>
        <taxon>Kitasatosporales</taxon>
        <taxon>Streptomycetaceae</taxon>
        <taxon>Streptomyces</taxon>
        <taxon>Streptomyces aurantiacus group</taxon>
    </lineage>
</organism>
<dbReference type="InterPro" id="IPR018060">
    <property type="entry name" value="HTH_AraC"/>
</dbReference>
<dbReference type="PROSITE" id="PS01124">
    <property type="entry name" value="HTH_ARAC_FAMILY_2"/>
    <property type="match status" value="1"/>
</dbReference>
<reference evidence="5 6" key="1">
    <citation type="journal article" date="2014" name="Int. J. Syst. Evol. Microbiol.">
        <title>Complete genome sequence of Corynebacterium casei LMG S-19264T (=DSM 44701T), isolated from a smear-ripened cheese.</title>
        <authorList>
            <consortium name="US DOE Joint Genome Institute (JGI-PGF)"/>
            <person name="Walter F."/>
            <person name="Albersmeier A."/>
            <person name="Kalinowski J."/>
            <person name="Ruckert C."/>
        </authorList>
    </citation>
    <scope>NUCLEOTIDE SEQUENCE [LARGE SCALE GENOMIC DNA]</scope>
    <source>
        <strain evidence="5 6">JCM 4677</strain>
    </source>
</reference>
<dbReference type="PRINTS" id="PR00032">
    <property type="entry name" value="HTHARAC"/>
</dbReference>
<keyword evidence="1" id="KW-0805">Transcription regulation</keyword>
<evidence type="ECO:0000256" key="2">
    <source>
        <dbReference type="ARBA" id="ARBA00023125"/>
    </source>
</evidence>
<dbReference type="Proteomes" id="UP000516444">
    <property type="component" value="Chromosome"/>
</dbReference>
<dbReference type="SUPFAM" id="SSF46689">
    <property type="entry name" value="Homeodomain-like"/>
    <property type="match status" value="1"/>
</dbReference>
<evidence type="ECO:0000313" key="5">
    <source>
        <dbReference type="EMBL" id="BCL27210.1"/>
    </source>
</evidence>
<evidence type="ECO:0000313" key="6">
    <source>
        <dbReference type="Proteomes" id="UP000516444"/>
    </source>
</evidence>
<keyword evidence="3" id="KW-0804">Transcription</keyword>
<dbReference type="Gene3D" id="1.10.10.60">
    <property type="entry name" value="Homeodomain-like"/>
    <property type="match status" value="1"/>
</dbReference>
<dbReference type="InterPro" id="IPR009057">
    <property type="entry name" value="Homeodomain-like_sf"/>
</dbReference>